<gene>
    <name evidence="1" type="ORF">FC91_GL001929</name>
</gene>
<dbReference type="InterPro" id="IPR014965">
    <property type="entry name" value="Amino_acid_metab_prot_put"/>
</dbReference>
<comment type="caution">
    <text evidence="1">The sequence shown here is derived from an EMBL/GenBank/DDBJ whole genome shotgun (WGS) entry which is preliminary data.</text>
</comment>
<dbReference type="RefSeq" id="WP_027827332.1">
    <property type="nucleotide sequence ID" value="NZ_AUEH01000001.1"/>
</dbReference>
<dbReference type="GeneID" id="78508944"/>
<dbReference type="InterPro" id="IPR035942">
    <property type="entry name" value="Lp2179-like_sf"/>
</dbReference>
<dbReference type="AlphaFoldDB" id="A0A0R1XFB5"/>
<dbReference type="PATRIC" id="fig|1122147.4.peg.1998"/>
<dbReference type="SUPFAM" id="SSF160800">
    <property type="entry name" value="Lp2179-like"/>
    <property type="match status" value="1"/>
</dbReference>
<dbReference type="OrthoDB" id="2166222at2"/>
<dbReference type="Proteomes" id="UP000050949">
    <property type="component" value="Unassembled WGS sequence"/>
</dbReference>
<evidence type="ECO:0008006" key="3">
    <source>
        <dbReference type="Google" id="ProtNLM"/>
    </source>
</evidence>
<dbReference type="eggNOG" id="ENOG5032U9W">
    <property type="taxonomic scope" value="Bacteria"/>
</dbReference>
<evidence type="ECO:0000313" key="2">
    <source>
        <dbReference type="Proteomes" id="UP000050949"/>
    </source>
</evidence>
<evidence type="ECO:0000313" key="1">
    <source>
        <dbReference type="EMBL" id="KRM28465.1"/>
    </source>
</evidence>
<reference evidence="1 2" key="1">
    <citation type="journal article" date="2015" name="Genome Announc.">
        <title>Expanding the biotechnology potential of lactobacilli through comparative genomics of 213 strains and associated genera.</title>
        <authorList>
            <person name="Sun Z."/>
            <person name="Harris H.M."/>
            <person name="McCann A."/>
            <person name="Guo C."/>
            <person name="Argimon S."/>
            <person name="Zhang W."/>
            <person name="Yang X."/>
            <person name="Jeffery I.B."/>
            <person name="Cooney J.C."/>
            <person name="Kagawa T.F."/>
            <person name="Liu W."/>
            <person name="Song Y."/>
            <person name="Salvetti E."/>
            <person name="Wrobel A."/>
            <person name="Rasinkangas P."/>
            <person name="Parkhill J."/>
            <person name="Rea M.C."/>
            <person name="O'Sullivan O."/>
            <person name="Ritari J."/>
            <person name="Douillard F.P."/>
            <person name="Paul Ross R."/>
            <person name="Yang R."/>
            <person name="Briner A.E."/>
            <person name="Felis G.E."/>
            <person name="de Vos W.M."/>
            <person name="Barrangou R."/>
            <person name="Klaenhammer T.R."/>
            <person name="Caufield P.W."/>
            <person name="Cui Y."/>
            <person name="Zhang H."/>
            <person name="O'Toole P.W."/>
        </authorList>
    </citation>
    <scope>NUCLEOTIDE SEQUENCE [LARGE SCALE GENOMIC DNA]</scope>
    <source>
        <strain evidence="1 2">DSM 16991</strain>
    </source>
</reference>
<name>A0A0R1XFB5_9LACO</name>
<proteinExistence type="predicted"/>
<protein>
    <recommendedName>
        <fullName evidence="3">Cysteine desulfurase</fullName>
    </recommendedName>
</protein>
<organism evidence="1 2">
    <name type="scientific">Schleiferilactobacillus harbinensis DSM 16991</name>
    <dbReference type="NCBI Taxonomy" id="1122147"/>
    <lineage>
        <taxon>Bacteria</taxon>
        <taxon>Bacillati</taxon>
        <taxon>Bacillota</taxon>
        <taxon>Bacilli</taxon>
        <taxon>Lactobacillales</taxon>
        <taxon>Lactobacillaceae</taxon>
        <taxon>Schleiferilactobacillus</taxon>
    </lineage>
</organism>
<dbReference type="Pfam" id="PF08866">
    <property type="entry name" value="DUF1831"/>
    <property type="match status" value="1"/>
</dbReference>
<sequence>MAIKPIAKVTGDSVSYKLAKEIKRYALMDVGFQETRNGNFQFDRSLSTEGPYSPSFRLKITIAKDFSGLQMTVTDVSGLRSVNIFQKQETQGAVEQYHFIIDNLIQRDILAAVEQ</sequence>
<dbReference type="Gene3D" id="3.30.1820.10">
    <property type="entry name" value="Lp2179-like"/>
    <property type="match status" value="1"/>
</dbReference>
<dbReference type="EMBL" id="AZFW01000032">
    <property type="protein sequence ID" value="KRM28465.1"/>
    <property type="molecule type" value="Genomic_DNA"/>
</dbReference>
<accession>A0A0R1XFB5</accession>